<keyword evidence="3" id="KW-1185">Reference proteome</keyword>
<comment type="caution">
    <text evidence="2">The sequence shown here is derived from an EMBL/GenBank/DDBJ whole genome shotgun (WGS) entry which is preliminary data.</text>
</comment>
<accession>A0A6G1BJ12</accession>
<evidence type="ECO:0000313" key="2">
    <source>
        <dbReference type="EMBL" id="KAF0887920.1"/>
    </source>
</evidence>
<gene>
    <name evidence="2" type="ORF">E2562_005635</name>
</gene>
<organism evidence="2 3">
    <name type="scientific">Oryza meyeriana var. granulata</name>
    <dbReference type="NCBI Taxonomy" id="110450"/>
    <lineage>
        <taxon>Eukaryota</taxon>
        <taxon>Viridiplantae</taxon>
        <taxon>Streptophyta</taxon>
        <taxon>Embryophyta</taxon>
        <taxon>Tracheophyta</taxon>
        <taxon>Spermatophyta</taxon>
        <taxon>Magnoliopsida</taxon>
        <taxon>Liliopsida</taxon>
        <taxon>Poales</taxon>
        <taxon>Poaceae</taxon>
        <taxon>BOP clade</taxon>
        <taxon>Oryzoideae</taxon>
        <taxon>Oryzeae</taxon>
        <taxon>Oryzinae</taxon>
        <taxon>Oryza</taxon>
        <taxon>Oryza meyeriana</taxon>
    </lineage>
</organism>
<proteinExistence type="predicted"/>
<dbReference type="AlphaFoldDB" id="A0A6G1BJ12"/>
<evidence type="ECO:0000256" key="1">
    <source>
        <dbReference type="SAM" id="MobiDB-lite"/>
    </source>
</evidence>
<feature type="region of interest" description="Disordered" evidence="1">
    <location>
        <begin position="70"/>
        <end position="111"/>
    </location>
</feature>
<sequence length="111" mass="11587">MWQSTSKKGAVVTIVPDVSLRGDFLGMHQMLCDDASQQDEFESLEACGRTGKATTDDGGPVQMLEAALRSGAPMASDGVPLCARSGEKRKGEETPASEGEADSDAAGPVER</sequence>
<name>A0A6G1BJ12_9ORYZ</name>
<dbReference type="Proteomes" id="UP000479710">
    <property type="component" value="Unassembled WGS sequence"/>
</dbReference>
<dbReference type="EMBL" id="SPHZ02000012">
    <property type="protein sequence ID" value="KAF0887920.1"/>
    <property type="molecule type" value="Genomic_DNA"/>
</dbReference>
<evidence type="ECO:0000313" key="3">
    <source>
        <dbReference type="Proteomes" id="UP000479710"/>
    </source>
</evidence>
<reference evidence="2 3" key="1">
    <citation type="submission" date="2019-11" db="EMBL/GenBank/DDBJ databases">
        <title>Whole genome sequence of Oryza granulata.</title>
        <authorList>
            <person name="Li W."/>
        </authorList>
    </citation>
    <scope>NUCLEOTIDE SEQUENCE [LARGE SCALE GENOMIC DNA]</scope>
    <source>
        <strain evidence="3">cv. Menghai</strain>
        <tissue evidence="2">Leaf</tissue>
    </source>
</reference>
<protein>
    <submittedName>
        <fullName evidence="2">Uncharacterized protein</fullName>
    </submittedName>
</protein>